<dbReference type="GO" id="GO:0005930">
    <property type="term" value="C:axoneme"/>
    <property type="evidence" value="ECO:0007669"/>
    <property type="project" value="UniProtKB-SubCell"/>
</dbReference>
<evidence type="ECO:0000256" key="5">
    <source>
        <dbReference type="PROSITE-ProRule" id="PRU00117"/>
    </source>
</evidence>
<feature type="region of interest" description="Disordered" evidence="6">
    <location>
        <begin position="134"/>
        <end position="215"/>
    </location>
</feature>
<dbReference type="Pfam" id="PF00013">
    <property type="entry name" value="KH_1"/>
    <property type="match status" value="1"/>
</dbReference>
<feature type="compositionally biased region" description="Basic and acidic residues" evidence="6">
    <location>
        <begin position="205"/>
        <end position="215"/>
    </location>
</feature>
<evidence type="ECO:0000256" key="2">
    <source>
        <dbReference type="ARBA" id="ARBA00022614"/>
    </source>
</evidence>
<dbReference type="InterPro" id="IPR050216">
    <property type="entry name" value="LRR_domain-containing"/>
</dbReference>
<feature type="compositionally biased region" description="Acidic residues" evidence="6">
    <location>
        <begin position="496"/>
        <end position="511"/>
    </location>
</feature>
<dbReference type="AlphaFoldDB" id="K8EFG4"/>
<evidence type="ECO:0000313" key="8">
    <source>
        <dbReference type="EMBL" id="CCO16734.1"/>
    </source>
</evidence>
<feature type="domain" description="K Homology" evidence="7">
    <location>
        <begin position="684"/>
        <end position="754"/>
    </location>
</feature>
<dbReference type="GO" id="GO:0003723">
    <property type="term" value="F:RNA binding"/>
    <property type="evidence" value="ECO:0007669"/>
    <property type="project" value="UniProtKB-UniRule"/>
</dbReference>
<feature type="compositionally biased region" description="Basic and acidic residues" evidence="6">
    <location>
        <begin position="512"/>
        <end position="531"/>
    </location>
</feature>
<dbReference type="GeneID" id="19015808"/>
<dbReference type="OrthoDB" id="566279at2759"/>
<dbReference type="EMBL" id="FO082274">
    <property type="protein sequence ID" value="CCO16734.1"/>
    <property type="molecule type" value="Genomic_DNA"/>
</dbReference>
<dbReference type="SMART" id="SM00248">
    <property type="entry name" value="ANK"/>
    <property type="match status" value="3"/>
</dbReference>
<dbReference type="Proteomes" id="UP000198341">
    <property type="component" value="Chromosome 5"/>
</dbReference>
<dbReference type="Gene3D" id="3.80.10.10">
    <property type="entry name" value="Ribonuclease Inhibitor"/>
    <property type="match status" value="2"/>
</dbReference>
<reference evidence="8 9" key="1">
    <citation type="submission" date="2011-10" db="EMBL/GenBank/DDBJ databases">
        <authorList>
            <person name="Genoscope - CEA"/>
        </authorList>
    </citation>
    <scope>NUCLEOTIDE SEQUENCE [LARGE SCALE GENOMIC DNA]</scope>
    <source>
        <strain evidence="8 9">RCC 1105</strain>
    </source>
</reference>
<feature type="compositionally biased region" description="Basic and acidic residues" evidence="6">
    <location>
        <begin position="186"/>
        <end position="197"/>
    </location>
</feature>
<dbReference type="STRING" id="41875.K8EFG4"/>
<evidence type="ECO:0000256" key="6">
    <source>
        <dbReference type="SAM" id="MobiDB-lite"/>
    </source>
</evidence>
<feature type="compositionally biased region" description="Basic and acidic residues" evidence="6">
    <location>
        <begin position="481"/>
        <end position="495"/>
    </location>
</feature>
<dbReference type="RefSeq" id="XP_007513176.1">
    <property type="nucleotide sequence ID" value="XM_007513114.1"/>
</dbReference>
<dbReference type="CDD" id="cd00105">
    <property type="entry name" value="KH-I"/>
    <property type="match status" value="1"/>
</dbReference>
<evidence type="ECO:0000313" key="9">
    <source>
        <dbReference type="Proteomes" id="UP000198341"/>
    </source>
</evidence>
<proteinExistence type="predicted"/>
<dbReference type="PANTHER" id="PTHR48051">
    <property type="match status" value="1"/>
</dbReference>
<evidence type="ECO:0000256" key="3">
    <source>
        <dbReference type="ARBA" id="ARBA00022737"/>
    </source>
</evidence>
<feature type="compositionally biased region" description="Acidic residues" evidence="6">
    <location>
        <begin position="471"/>
        <end position="480"/>
    </location>
</feature>
<feature type="region of interest" description="Disordered" evidence="6">
    <location>
        <begin position="455"/>
        <end position="531"/>
    </location>
</feature>
<dbReference type="SMART" id="SM00369">
    <property type="entry name" value="LRR_TYP"/>
    <property type="match status" value="5"/>
</dbReference>
<dbReference type="SMART" id="SM00322">
    <property type="entry name" value="KH"/>
    <property type="match status" value="1"/>
</dbReference>
<comment type="subcellular location">
    <subcellularLocation>
        <location evidence="1">Cytoplasm</location>
        <location evidence="1">Cytoskeleton</location>
        <location evidence="1">Cilium axoneme</location>
    </subcellularLocation>
</comment>
<dbReference type="KEGG" id="bpg:Bathy05g03050"/>
<evidence type="ECO:0000259" key="7">
    <source>
        <dbReference type="SMART" id="SM00322"/>
    </source>
</evidence>
<dbReference type="SUPFAM" id="SSF48403">
    <property type="entry name" value="Ankyrin repeat"/>
    <property type="match status" value="1"/>
</dbReference>
<dbReference type="Pfam" id="PF12796">
    <property type="entry name" value="Ank_2"/>
    <property type="match status" value="1"/>
</dbReference>
<dbReference type="InterPro" id="IPR036770">
    <property type="entry name" value="Ankyrin_rpt-contain_sf"/>
</dbReference>
<organism evidence="8 9">
    <name type="scientific">Bathycoccus prasinos</name>
    <dbReference type="NCBI Taxonomy" id="41875"/>
    <lineage>
        <taxon>Eukaryota</taxon>
        <taxon>Viridiplantae</taxon>
        <taxon>Chlorophyta</taxon>
        <taxon>Mamiellophyceae</taxon>
        <taxon>Mamiellales</taxon>
        <taxon>Bathycoccaceae</taxon>
        <taxon>Bathycoccus</taxon>
    </lineage>
</organism>
<evidence type="ECO:0000256" key="1">
    <source>
        <dbReference type="ARBA" id="ARBA00004430"/>
    </source>
</evidence>
<sequence>MSSKKDQFLTACRNQKLDTVRWGINAGGQQPSSRDENGMTALMICASLNKHKALQMLCDWTRRARMREQLDLTDGNGDGVTALMMAAKFGHEESCSELLDAGCDFKVKCGRGKTAADYARAEGKNEKLARLIERGGEESEEEEEEGEEEEDANAVEGETATQRSKRKKKEMEAKERGGGGAAVAAKESKKGESKKDKDEEEDDGKEAPEPKWPEVKKAMKEKAKELTISRKLEDGEELDLAMFYCSSVNTLKIECGKSLTSLPKEIKKLKGLLTLIVSENGLTSLPKEIGKLKNLRVLECEGNKLEALPEELSKLQNLEILRLGRNQIKDLSALKKMNNLVTLVVDNNRLRTLDDFDLGSKSRLITLSANNNEIVDAPSDIGKCTLLTEILLNKNNIEELPGEWGELKEKKVREIDLDDNPIKDSKIKKMMGKSDKFVKELLTYVRKNCKTGLAKKAGNAVKSSKKKKEESEDEDEEKEEKEEKKEETTGDAGKEEQEEQDGDVSETESELEERMSKMSKKEKEKFKRKLVEKQAEKARKVALEKRLKEDAENLKRMEELVISGAGNNDDGEDSDEPIDSDDEEALLARKQKQKQKSKPTFMYALTDEQRKEAEKAEAKRLFEKEKAEREAAEALKRKEEDAKNKAKDLNAVKLDGDAGKDGRYTWSYANGKFDRSVTKTPPKTEHTIEVVIPKLICGRLIGKGGATIKSVSERSKVVRVNIDETKGGAGNSLLVVQGSESAMESARMLFNNAM</sequence>
<keyword evidence="4" id="KW-0040">ANK repeat</keyword>
<dbReference type="InterPro" id="IPR001611">
    <property type="entry name" value="Leu-rich_rpt"/>
</dbReference>
<dbReference type="InterPro" id="IPR002110">
    <property type="entry name" value="Ankyrin_rpt"/>
</dbReference>
<dbReference type="PROSITE" id="PS50084">
    <property type="entry name" value="KH_TYPE_1"/>
    <property type="match status" value="1"/>
</dbReference>
<feature type="compositionally biased region" description="Acidic residues" evidence="6">
    <location>
        <begin position="569"/>
        <end position="585"/>
    </location>
</feature>
<dbReference type="Gene3D" id="3.30.1370.10">
    <property type="entry name" value="K Homology domain, type 1"/>
    <property type="match status" value="1"/>
</dbReference>
<protein>
    <submittedName>
        <fullName evidence="8">Cytoplasmic membrane protein</fullName>
    </submittedName>
</protein>
<feature type="compositionally biased region" description="Acidic residues" evidence="6">
    <location>
        <begin position="138"/>
        <end position="153"/>
    </location>
</feature>
<feature type="region of interest" description="Disordered" evidence="6">
    <location>
        <begin position="559"/>
        <end position="610"/>
    </location>
</feature>
<dbReference type="InterPro" id="IPR004087">
    <property type="entry name" value="KH_dom"/>
</dbReference>
<dbReference type="PANTHER" id="PTHR48051:SF1">
    <property type="entry name" value="RAS SUPPRESSOR PROTEIN 1"/>
    <property type="match status" value="1"/>
</dbReference>
<dbReference type="PROSITE" id="PS51450">
    <property type="entry name" value="LRR"/>
    <property type="match status" value="1"/>
</dbReference>
<dbReference type="InterPro" id="IPR036612">
    <property type="entry name" value="KH_dom_type_1_sf"/>
</dbReference>
<dbReference type="PROSITE" id="PS50088">
    <property type="entry name" value="ANK_REPEAT"/>
    <property type="match status" value="1"/>
</dbReference>
<dbReference type="InterPro" id="IPR055414">
    <property type="entry name" value="LRR_R13L4/SHOC2-like"/>
</dbReference>
<dbReference type="InterPro" id="IPR032675">
    <property type="entry name" value="LRR_dom_sf"/>
</dbReference>
<feature type="repeat" description="ANK" evidence="4">
    <location>
        <begin position="78"/>
        <end position="110"/>
    </location>
</feature>
<dbReference type="InterPro" id="IPR004088">
    <property type="entry name" value="KH_dom_type_1"/>
</dbReference>
<keyword evidence="3" id="KW-0677">Repeat</keyword>
<dbReference type="SMART" id="SM00364">
    <property type="entry name" value="LRR_BAC"/>
    <property type="match status" value="4"/>
</dbReference>
<dbReference type="Pfam" id="PF23598">
    <property type="entry name" value="LRR_14"/>
    <property type="match status" value="1"/>
</dbReference>
<dbReference type="SUPFAM" id="SSF52058">
    <property type="entry name" value="L domain-like"/>
    <property type="match status" value="1"/>
</dbReference>
<gene>
    <name evidence="8" type="ORF">Bathy05g03050</name>
</gene>
<keyword evidence="5" id="KW-0694">RNA-binding</keyword>
<dbReference type="InterPro" id="IPR003591">
    <property type="entry name" value="Leu-rich_rpt_typical-subtyp"/>
</dbReference>
<keyword evidence="9" id="KW-1185">Reference proteome</keyword>
<dbReference type="SUPFAM" id="SSF54791">
    <property type="entry name" value="Eukaryotic type KH-domain (KH-domain type I)"/>
    <property type="match status" value="1"/>
</dbReference>
<dbReference type="eggNOG" id="KOG0619">
    <property type="taxonomic scope" value="Eukaryota"/>
</dbReference>
<dbReference type="Gene3D" id="1.25.40.20">
    <property type="entry name" value="Ankyrin repeat-containing domain"/>
    <property type="match status" value="1"/>
</dbReference>
<keyword evidence="2" id="KW-0433">Leucine-rich repeat</keyword>
<name>K8EFG4_9CHLO</name>
<dbReference type="PROSITE" id="PS50297">
    <property type="entry name" value="ANK_REP_REGION"/>
    <property type="match status" value="1"/>
</dbReference>
<evidence type="ECO:0000256" key="4">
    <source>
        <dbReference type="PROSITE-ProRule" id="PRU00023"/>
    </source>
</evidence>
<accession>K8EFG4</accession>